<proteinExistence type="predicted"/>
<dbReference type="EMBL" id="KB932894">
    <property type="protein sequence ID" value="EOO02872.1"/>
    <property type="molecule type" value="Genomic_DNA"/>
</dbReference>
<dbReference type="GeneID" id="19321771"/>
<feature type="region of interest" description="Disordered" evidence="1">
    <location>
        <begin position="77"/>
        <end position="202"/>
    </location>
</feature>
<gene>
    <name evidence="2" type="ORF">UCRPA7_1605</name>
</gene>
<evidence type="ECO:0000313" key="3">
    <source>
        <dbReference type="Proteomes" id="UP000014074"/>
    </source>
</evidence>
<protein>
    <submittedName>
        <fullName evidence="2">Uncharacterized protein</fullName>
    </submittedName>
</protein>
<dbReference type="RefSeq" id="XP_007912375.1">
    <property type="nucleotide sequence ID" value="XM_007914184.1"/>
</dbReference>
<feature type="compositionally biased region" description="Basic and acidic residues" evidence="1">
    <location>
        <begin position="159"/>
        <end position="171"/>
    </location>
</feature>
<feature type="region of interest" description="Disordered" evidence="1">
    <location>
        <begin position="1"/>
        <end position="62"/>
    </location>
</feature>
<accession>R8BU21</accession>
<dbReference type="AlphaFoldDB" id="R8BU21"/>
<evidence type="ECO:0000313" key="2">
    <source>
        <dbReference type="EMBL" id="EOO02872.1"/>
    </source>
</evidence>
<name>R8BU21_PHAM7</name>
<evidence type="ECO:0000256" key="1">
    <source>
        <dbReference type="SAM" id="MobiDB-lite"/>
    </source>
</evidence>
<keyword evidence="3" id="KW-1185">Reference proteome</keyword>
<feature type="compositionally biased region" description="Polar residues" evidence="1">
    <location>
        <begin position="189"/>
        <end position="202"/>
    </location>
</feature>
<dbReference type="KEGG" id="tmn:UCRPA7_1605"/>
<dbReference type="HOGENOM" id="CLU_1225514_0_0_1"/>
<dbReference type="Proteomes" id="UP000014074">
    <property type="component" value="Unassembled WGS sequence"/>
</dbReference>
<organism evidence="2 3">
    <name type="scientific">Phaeoacremonium minimum (strain UCR-PA7)</name>
    <name type="common">Esca disease fungus</name>
    <name type="synonym">Togninia minima</name>
    <dbReference type="NCBI Taxonomy" id="1286976"/>
    <lineage>
        <taxon>Eukaryota</taxon>
        <taxon>Fungi</taxon>
        <taxon>Dikarya</taxon>
        <taxon>Ascomycota</taxon>
        <taxon>Pezizomycotina</taxon>
        <taxon>Sordariomycetes</taxon>
        <taxon>Sordariomycetidae</taxon>
        <taxon>Togniniales</taxon>
        <taxon>Togniniaceae</taxon>
        <taxon>Phaeoacremonium</taxon>
    </lineage>
</organism>
<reference evidence="3" key="1">
    <citation type="journal article" date="2013" name="Genome Announc.">
        <title>Draft genome sequence of the ascomycete Phaeoacremonium aleophilum strain UCR-PA7, a causal agent of the esca disease complex in grapevines.</title>
        <authorList>
            <person name="Blanco-Ulate B."/>
            <person name="Rolshausen P."/>
            <person name="Cantu D."/>
        </authorList>
    </citation>
    <scope>NUCLEOTIDE SEQUENCE [LARGE SCALE GENOMIC DNA]</scope>
    <source>
        <strain evidence="3">UCR-PA7</strain>
    </source>
</reference>
<dbReference type="eggNOG" id="ENOG502T4C8">
    <property type="taxonomic scope" value="Eukaryota"/>
</dbReference>
<sequence length="226" mass="25069">MPPVQKTFDLIPNILGSGLGRPGLAHDAAPHGPPAKPPMTSKQAKKLYKQANKAPKLSKAEQRRIELMEQDRIRKELEKEKAQARTRVARDRKKAKEEAQREAKKRKGLPLVDVRPSQDTIARFVRGNGTSKKRDSTGVELQPQSCLRTVDEGEEANDPPDKENEEPRPSPESRQPSNSLGPIAVPAVSEQSLDMMKSQNGASTVLEDAMSVQLEDTPIEVLRRPH</sequence>
<dbReference type="OrthoDB" id="4590776at2759"/>